<dbReference type="GeneID" id="33349178"/>
<dbReference type="AlphaFoldDB" id="A0A1Z1MSF8"/>
<keyword evidence="2 5" id="KW-0689">Ribosomal protein</keyword>
<dbReference type="GO" id="GO:0006412">
    <property type="term" value="P:translation"/>
    <property type="evidence" value="ECO:0007669"/>
    <property type="project" value="InterPro"/>
</dbReference>
<dbReference type="GO" id="GO:0005840">
    <property type="term" value="C:ribosome"/>
    <property type="evidence" value="ECO:0007669"/>
    <property type="project" value="UniProtKB-KW"/>
</dbReference>
<keyword evidence="5" id="KW-0934">Plastid</keyword>
<feature type="region of interest" description="Disordered" evidence="4">
    <location>
        <begin position="1"/>
        <end position="41"/>
    </location>
</feature>
<dbReference type="EMBL" id="MF101455">
    <property type="protein sequence ID" value="ARW69020.1"/>
    <property type="molecule type" value="Genomic_DNA"/>
</dbReference>
<gene>
    <name evidence="5" type="primary">rpl34</name>
</gene>
<evidence type="ECO:0000313" key="5">
    <source>
        <dbReference type="EMBL" id="ARW69020.1"/>
    </source>
</evidence>
<evidence type="ECO:0000256" key="3">
    <source>
        <dbReference type="ARBA" id="ARBA00023274"/>
    </source>
</evidence>
<evidence type="ECO:0000256" key="2">
    <source>
        <dbReference type="ARBA" id="ARBA00022980"/>
    </source>
</evidence>
<evidence type="ECO:0000256" key="4">
    <source>
        <dbReference type="SAM" id="MobiDB-lite"/>
    </source>
</evidence>
<dbReference type="Pfam" id="PF00468">
    <property type="entry name" value="Ribosomal_L34"/>
    <property type="match status" value="1"/>
</dbReference>
<feature type="compositionally biased region" description="Basic residues" evidence="4">
    <location>
        <begin position="7"/>
        <end position="41"/>
    </location>
</feature>
<keyword evidence="5" id="KW-0150">Chloroplast</keyword>
<proteinExistence type="inferred from homology"/>
<protein>
    <submittedName>
        <fullName evidence="5">Ribosomal protein L34</fullName>
    </submittedName>
</protein>
<name>A0A1Z1MSF8_9FLOR</name>
<comment type="similarity">
    <text evidence="1">Belongs to the bacterial ribosomal protein bL34 family.</text>
</comment>
<sequence length="41" mass="4945">MKTTTSIKKKRKNGFLTRMKTKSGQRIINLKRQKKRKKLIK</sequence>
<reference evidence="5" key="1">
    <citation type="journal article" date="2017" name="J. Phycol.">
        <title>Analysis of chloroplast genomes and a supermatrix inform reclassification of the Rhodomelaceae (Rhodophyta).</title>
        <authorList>
            <person name="Diaz-Tapia P."/>
            <person name="Maggs C.A."/>
            <person name="West J.A."/>
            <person name="Verbruggen H."/>
        </authorList>
    </citation>
    <scope>NUCLEOTIDE SEQUENCE</scope>
    <source>
        <strain evidence="5">PD1725</strain>
    </source>
</reference>
<dbReference type="GO" id="GO:0003735">
    <property type="term" value="F:structural constituent of ribosome"/>
    <property type="evidence" value="ECO:0007669"/>
    <property type="project" value="InterPro"/>
</dbReference>
<accession>A0A1Z1MSF8</accession>
<organism evidence="5">
    <name type="scientific">Dictyomenia sonderi</name>
    <dbReference type="NCBI Taxonomy" id="2007178"/>
    <lineage>
        <taxon>Eukaryota</taxon>
        <taxon>Rhodophyta</taxon>
        <taxon>Florideophyceae</taxon>
        <taxon>Rhodymeniophycidae</taxon>
        <taxon>Ceramiales</taxon>
        <taxon>Rhodomelaceae</taxon>
        <taxon>Pterosiphonieae</taxon>
        <taxon>Dictyomenia</taxon>
    </lineage>
</organism>
<evidence type="ECO:0000256" key="1">
    <source>
        <dbReference type="ARBA" id="ARBA00010111"/>
    </source>
</evidence>
<keyword evidence="3" id="KW-0687">Ribonucleoprotein</keyword>
<dbReference type="Gene3D" id="1.10.287.3980">
    <property type="match status" value="1"/>
</dbReference>
<dbReference type="RefSeq" id="YP_009399414.1">
    <property type="nucleotide sequence ID" value="NC_035297.1"/>
</dbReference>
<dbReference type="GO" id="GO:1990904">
    <property type="term" value="C:ribonucleoprotein complex"/>
    <property type="evidence" value="ECO:0007669"/>
    <property type="project" value="UniProtKB-KW"/>
</dbReference>
<geneLocation type="chloroplast" evidence="5"/>
<dbReference type="InterPro" id="IPR000271">
    <property type="entry name" value="Ribosomal_bL34"/>
</dbReference>